<comment type="caution">
    <text evidence="1">The sequence shown here is derived from an EMBL/GenBank/DDBJ whole genome shotgun (WGS) entry which is preliminary data.</text>
</comment>
<evidence type="ECO:0000313" key="1">
    <source>
        <dbReference type="EMBL" id="KYF84998.1"/>
    </source>
</evidence>
<dbReference type="InterPro" id="IPR013320">
    <property type="entry name" value="ConA-like_dom_sf"/>
</dbReference>
<dbReference type="EMBL" id="JEMB01001809">
    <property type="protein sequence ID" value="KYF84998.1"/>
    <property type="molecule type" value="Genomic_DNA"/>
</dbReference>
<dbReference type="Proteomes" id="UP000075635">
    <property type="component" value="Unassembled WGS sequence"/>
</dbReference>
<accession>A0A150RZ19</accession>
<name>A0A150RZ19_SORCE</name>
<evidence type="ECO:0008006" key="3">
    <source>
        <dbReference type="Google" id="ProtNLM"/>
    </source>
</evidence>
<organism evidence="1 2">
    <name type="scientific">Sorangium cellulosum</name>
    <name type="common">Polyangium cellulosum</name>
    <dbReference type="NCBI Taxonomy" id="56"/>
    <lineage>
        <taxon>Bacteria</taxon>
        <taxon>Pseudomonadati</taxon>
        <taxon>Myxococcota</taxon>
        <taxon>Polyangia</taxon>
        <taxon>Polyangiales</taxon>
        <taxon>Polyangiaceae</taxon>
        <taxon>Sorangium</taxon>
    </lineage>
</organism>
<reference evidence="1 2" key="1">
    <citation type="submission" date="2014-02" db="EMBL/GenBank/DDBJ databases">
        <title>The small core and large imbalanced accessory genome model reveals a collaborative survival strategy of Sorangium cellulosum strains in nature.</title>
        <authorList>
            <person name="Han K."/>
            <person name="Peng R."/>
            <person name="Blom J."/>
            <person name="Li Y.-Z."/>
        </authorList>
    </citation>
    <scope>NUCLEOTIDE SEQUENCE [LARGE SCALE GENOMIC DNA]</scope>
    <source>
        <strain evidence="1 2">So0011-07</strain>
    </source>
</reference>
<proteinExistence type="predicted"/>
<sequence>MGGVPQGWTKHGDPVAVADDQAASGDRSLKIGAVANGERRIYHDASQLGSGHWGRIRYRVQLPVPDAFVHSTLVALQGVGPTTGPQEVRVVDTVKEDKDGWDNDGNGSHIQYLYNVQPQGAEFGKGSDYDWSYEDAWHCVEWHIDAPTQSYDFYVDGVLLEQISIANGAGNYTGSEIPDVFSEVRIGWNNYQSAPPGFTAWIDDVALDDERIGCEE</sequence>
<protein>
    <recommendedName>
        <fullName evidence="3">GH16 domain-containing protein</fullName>
    </recommendedName>
</protein>
<dbReference type="AlphaFoldDB" id="A0A150RZ19"/>
<dbReference type="SUPFAM" id="SSF49899">
    <property type="entry name" value="Concanavalin A-like lectins/glucanases"/>
    <property type="match status" value="1"/>
</dbReference>
<evidence type="ECO:0000313" key="2">
    <source>
        <dbReference type="Proteomes" id="UP000075635"/>
    </source>
</evidence>
<gene>
    <name evidence="1" type="ORF">BE17_32615</name>
</gene>
<dbReference type="Gene3D" id="2.60.120.200">
    <property type="match status" value="1"/>
</dbReference>